<sequence>MTSEFRGFALLFITVVMVGTIYIFFNSEDENAYSDKLYTKEVHNEIMAVERDANTPDEIDGLMEDEMLTEGDHEEDLKSVTMVE</sequence>
<feature type="transmembrane region" description="Helical" evidence="1">
    <location>
        <begin position="7"/>
        <end position="25"/>
    </location>
</feature>
<keyword evidence="1" id="KW-1133">Transmembrane helix</keyword>
<dbReference type="Proteomes" id="UP000219412">
    <property type="component" value="Unassembled WGS sequence"/>
</dbReference>
<evidence type="ECO:0000313" key="2">
    <source>
        <dbReference type="EMBL" id="SOC38133.1"/>
    </source>
</evidence>
<evidence type="ECO:0000313" key="3">
    <source>
        <dbReference type="Proteomes" id="UP000219412"/>
    </source>
</evidence>
<dbReference type="AlphaFoldDB" id="A0A285U8S0"/>
<proteinExistence type="predicted"/>
<dbReference type="OrthoDB" id="2390186at2"/>
<evidence type="ECO:0000256" key="1">
    <source>
        <dbReference type="SAM" id="Phobius"/>
    </source>
</evidence>
<protein>
    <submittedName>
        <fullName evidence="2">Uncharacterized protein</fullName>
    </submittedName>
</protein>
<keyword evidence="1" id="KW-0472">Membrane</keyword>
<keyword evidence="1" id="KW-0812">Transmembrane</keyword>
<dbReference type="EMBL" id="OBQF01000001">
    <property type="protein sequence ID" value="SOC38133.1"/>
    <property type="molecule type" value="Genomic_DNA"/>
</dbReference>
<reference evidence="3" key="1">
    <citation type="submission" date="2017-08" db="EMBL/GenBank/DDBJ databases">
        <authorList>
            <person name="Varghese N."/>
            <person name="Submissions S."/>
        </authorList>
    </citation>
    <scope>NUCLEOTIDE SEQUENCE [LARGE SCALE GENOMIC DNA]</scope>
    <source>
        <strain evidence="3">DSM 23173</strain>
    </source>
</reference>
<name>A0A285U8S0_9STAP</name>
<organism evidence="2 3">
    <name type="scientific">Salinicoccus kekensis</name>
    <dbReference type="NCBI Taxonomy" id="714307"/>
    <lineage>
        <taxon>Bacteria</taxon>
        <taxon>Bacillati</taxon>
        <taxon>Bacillota</taxon>
        <taxon>Bacilli</taxon>
        <taxon>Bacillales</taxon>
        <taxon>Staphylococcaceae</taxon>
        <taxon>Salinicoccus</taxon>
    </lineage>
</organism>
<keyword evidence="3" id="KW-1185">Reference proteome</keyword>
<gene>
    <name evidence="2" type="ORF">SAMN05878391_0310</name>
</gene>
<dbReference type="RefSeq" id="WP_097038443.1">
    <property type="nucleotide sequence ID" value="NZ_OBQF01000001.1"/>
</dbReference>
<accession>A0A285U8S0</accession>